<gene>
    <name evidence="2" type="ORF">ACFOHJ_04205</name>
</gene>
<evidence type="ECO:0000313" key="2">
    <source>
        <dbReference type="EMBL" id="MFC3205404.1"/>
    </source>
</evidence>
<protein>
    <submittedName>
        <fullName evidence="2">VOC family protein</fullName>
    </submittedName>
</protein>
<dbReference type="EMBL" id="JBHRTK010000004">
    <property type="protein sequence ID" value="MFC3205404.1"/>
    <property type="molecule type" value="Genomic_DNA"/>
</dbReference>
<dbReference type="SUPFAM" id="SSF54593">
    <property type="entry name" value="Glyoxalase/Bleomycin resistance protein/Dihydroxybiphenyl dioxygenase"/>
    <property type="match status" value="1"/>
</dbReference>
<dbReference type="Pfam" id="PF13468">
    <property type="entry name" value="Glyoxalase_3"/>
    <property type="match status" value="1"/>
</dbReference>
<proteinExistence type="predicted"/>
<dbReference type="PANTHER" id="PTHR40265:SF1">
    <property type="entry name" value="GLYOXALASE-LIKE DOMAIN-CONTAINING PROTEIN"/>
    <property type="match status" value="1"/>
</dbReference>
<dbReference type="InterPro" id="IPR029068">
    <property type="entry name" value="Glyas_Bleomycin-R_OHBP_Dase"/>
</dbReference>
<dbReference type="Gene3D" id="3.10.180.10">
    <property type="entry name" value="2,3-Dihydroxybiphenyl 1,2-Dioxygenase, domain 1"/>
    <property type="match status" value="1"/>
</dbReference>
<feature type="domain" description="Glyoxalase-like" evidence="1">
    <location>
        <begin position="5"/>
        <end position="178"/>
    </location>
</feature>
<accession>A0ABV7K562</accession>
<reference evidence="3" key="1">
    <citation type="journal article" date="2019" name="Int. J. Syst. Evol. Microbiol.">
        <title>The Global Catalogue of Microorganisms (GCM) 10K type strain sequencing project: providing services to taxonomists for standard genome sequencing and annotation.</title>
        <authorList>
            <consortium name="The Broad Institute Genomics Platform"/>
            <consortium name="The Broad Institute Genome Sequencing Center for Infectious Disease"/>
            <person name="Wu L."/>
            <person name="Ma J."/>
        </authorList>
    </citation>
    <scope>NUCLEOTIDE SEQUENCE [LARGE SCALE GENOMIC DNA]</scope>
    <source>
        <strain evidence="3">KCTC 52165</strain>
    </source>
</reference>
<keyword evidence="3" id="KW-1185">Reference proteome</keyword>
<name>A0ABV7K562_9HYPH</name>
<dbReference type="PANTHER" id="PTHR40265">
    <property type="entry name" value="BLL2707 PROTEIN"/>
    <property type="match status" value="1"/>
</dbReference>
<comment type="caution">
    <text evidence="2">The sequence shown here is derived from an EMBL/GenBank/DDBJ whole genome shotgun (WGS) entry which is preliminary data.</text>
</comment>
<dbReference type="InterPro" id="IPR025870">
    <property type="entry name" value="Glyoxalase-like_dom"/>
</dbReference>
<evidence type="ECO:0000259" key="1">
    <source>
        <dbReference type="Pfam" id="PF13468"/>
    </source>
</evidence>
<sequence>MIAAIDHVVILAPKLEAATRYYQALGFDVRQGGRHSTGTENALIGLADGAYVELLAFATPDPAHRWAPKLEFGGGFLDVCAVSDDIEGDVARYLEGGVEMAPIRAMGRQRPDGKELSWRLTIPKAPWAGQMPFLIEDVSPNEWRVPPAGEHSNGVVGIAALRWVVADHTALSELLSRTLGKIAEPINNDDYNAAGSRIELGATRIEILSPSGDGPAANWLAVQKGGPHSMAFLTSSGREIEHGPASAGSWANWPR</sequence>
<organism evidence="2 3">
    <name type="scientific">Aquamicrobium soli</name>
    <dbReference type="NCBI Taxonomy" id="1811518"/>
    <lineage>
        <taxon>Bacteria</taxon>
        <taxon>Pseudomonadati</taxon>
        <taxon>Pseudomonadota</taxon>
        <taxon>Alphaproteobacteria</taxon>
        <taxon>Hyphomicrobiales</taxon>
        <taxon>Phyllobacteriaceae</taxon>
        <taxon>Aquamicrobium</taxon>
    </lineage>
</organism>
<dbReference type="RefSeq" id="WP_378218841.1">
    <property type="nucleotide sequence ID" value="NZ_JBHRTK010000004.1"/>
</dbReference>
<evidence type="ECO:0000313" key="3">
    <source>
        <dbReference type="Proteomes" id="UP001595583"/>
    </source>
</evidence>
<dbReference type="Proteomes" id="UP001595583">
    <property type="component" value="Unassembled WGS sequence"/>
</dbReference>